<dbReference type="PROSITE" id="PS00280">
    <property type="entry name" value="BPTI_KUNITZ_1"/>
    <property type="match status" value="1"/>
</dbReference>
<keyword evidence="1" id="KW-1015">Disulfide bond</keyword>
<dbReference type="FunFam" id="4.10.410.10:FF:000017">
    <property type="entry name" value="papilin isoform X2"/>
    <property type="match status" value="1"/>
</dbReference>
<dbReference type="SUPFAM" id="SSF57362">
    <property type="entry name" value="BPTI-like"/>
    <property type="match status" value="1"/>
</dbReference>
<feature type="domain" description="BPTI/Kunitz inhibitor" evidence="3">
    <location>
        <begin position="132"/>
        <end position="182"/>
    </location>
</feature>
<evidence type="ECO:0000256" key="1">
    <source>
        <dbReference type="ARBA" id="ARBA00023157"/>
    </source>
</evidence>
<dbReference type="PROSITE" id="PS50279">
    <property type="entry name" value="BPTI_KUNITZ_2"/>
    <property type="match status" value="1"/>
</dbReference>
<organism evidence="4 5">
    <name type="scientific">Potamilus streckersoni</name>
    <dbReference type="NCBI Taxonomy" id="2493646"/>
    <lineage>
        <taxon>Eukaryota</taxon>
        <taxon>Metazoa</taxon>
        <taxon>Spiralia</taxon>
        <taxon>Lophotrochozoa</taxon>
        <taxon>Mollusca</taxon>
        <taxon>Bivalvia</taxon>
        <taxon>Autobranchia</taxon>
        <taxon>Heteroconchia</taxon>
        <taxon>Palaeoheterodonta</taxon>
        <taxon>Unionida</taxon>
        <taxon>Unionoidea</taxon>
        <taxon>Unionidae</taxon>
        <taxon>Ambleminae</taxon>
        <taxon>Lampsilini</taxon>
        <taxon>Potamilus</taxon>
    </lineage>
</organism>
<dbReference type="InterPro" id="IPR050098">
    <property type="entry name" value="TFPI/VKTCI-like"/>
</dbReference>
<dbReference type="InterPro" id="IPR036880">
    <property type="entry name" value="Kunitz_BPTI_sf"/>
</dbReference>
<dbReference type="AlphaFoldDB" id="A0AAE0T061"/>
<keyword evidence="2" id="KW-1133">Transmembrane helix</keyword>
<dbReference type="InterPro" id="IPR020901">
    <property type="entry name" value="Prtase_inh_Kunz-CS"/>
</dbReference>
<dbReference type="GO" id="GO:0005615">
    <property type="term" value="C:extracellular space"/>
    <property type="evidence" value="ECO:0007669"/>
    <property type="project" value="TreeGrafter"/>
</dbReference>
<dbReference type="PRINTS" id="PR00759">
    <property type="entry name" value="BASICPTASE"/>
</dbReference>
<protein>
    <recommendedName>
        <fullName evidence="3">BPTI/Kunitz inhibitor domain-containing protein</fullName>
    </recommendedName>
</protein>
<accession>A0AAE0T061</accession>
<dbReference type="SMART" id="SM00131">
    <property type="entry name" value="KU"/>
    <property type="match status" value="1"/>
</dbReference>
<sequence length="188" mass="22505">MDDRSPTALSRTADSTITITLFDKKQQMCLMIRPERNRNSQLTIGKRDQKLLTNRNLRYYLKVRIQLGHTTTYNWFYKVGETIPEKESDGLDQQKWYKMQRKTLFIVFILLLVLFINNYVEGGRKDKKKDICQLPKEVGPCLLRIKRYYYKKETGKCRAFYYGGCLGNENNFRSRRSCRKRCERKKDD</sequence>
<dbReference type="Gene3D" id="4.10.410.10">
    <property type="entry name" value="Pancreatic trypsin inhibitor Kunitz domain"/>
    <property type="match status" value="1"/>
</dbReference>
<keyword evidence="2" id="KW-0472">Membrane</keyword>
<evidence type="ECO:0000256" key="2">
    <source>
        <dbReference type="SAM" id="Phobius"/>
    </source>
</evidence>
<keyword evidence="2" id="KW-0812">Transmembrane</keyword>
<evidence type="ECO:0000313" key="4">
    <source>
        <dbReference type="EMBL" id="KAK3601372.1"/>
    </source>
</evidence>
<name>A0AAE0T061_9BIVA</name>
<comment type="caution">
    <text evidence="4">The sequence shown here is derived from an EMBL/GenBank/DDBJ whole genome shotgun (WGS) entry which is preliminary data.</text>
</comment>
<reference evidence="4" key="3">
    <citation type="submission" date="2023-05" db="EMBL/GenBank/DDBJ databases">
        <authorList>
            <person name="Smith C.H."/>
        </authorList>
    </citation>
    <scope>NUCLEOTIDE SEQUENCE</scope>
    <source>
        <strain evidence="4">CHS0354</strain>
        <tissue evidence="4">Mantle</tissue>
    </source>
</reference>
<dbReference type="EMBL" id="JAEAOA010002205">
    <property type="protein sequence ID" value="KAK3601372.1"/>
    <property type="molecule type" value="Genomic_DNA"/>
</dbReference>
<dbReference type="CDD" id="cd00109">
    <property type="entry name" value="Kunitz-type"/>
    <property type="match status" value="1"/>
</dbReference>
<reference evidence="4" key="1">
    <citation type="journal article" date="2021" name="Genome Biol. Evol.">
        <title>A High-Quality Reference Genome for a Parasitic Bivalve with Doubly Uniparental Inheritance (Bivalvia: Unionida).</title>
        <authorList>
            <person name="Smith C.H."/>
        </authorList>
    </citation>
    <scope>NUCLEOTIDE SEQUENCE</scope>
    <source>
        <strain evidence="4">CHS0354</strain>
    </source>
</reference>
<evidence type="ECO:0000259" key="3">
    <source>
        <dbReference type="PROSITE" id="PS50279"/>
    </source>
</evidence>
<dbReference type="Proteomes" id="UP001195483">
    <property type="component" value="Unassembled WGS sequence"/>
</dbReference>
<dbReference type="PANTHER" id="PTHR10083">
    <property type="entry name" value="KUNITZ-TYPE PROTEASE INHIBITOR-RELATED"/>
    <property type="match status" value="1"/>
</dbReference>
<dbReference type="GO" id="GO:0004867">
    <property type="term" value="F:serine-type endopeptidase inhibitor activity"/>
    <property type="evidence" value="ECO:0007669"/>
    <property type="project" value="InterPro"/>
</dbReference>
<proteinExistence type="predicted"/>
<dbReference type="InterPro" id="IPR002223">
    <property type="entry name" value="Kunitz_BPTI"/>
</dbReference>
<gene>
    <name evidence="4" type="ORF">CHS0354_037686</name>
</gene>
<keyword evidence="5" id="KW-1185">Reference proteome</keyword>
<feature type="transmembrane region" description="Helical" evidence="2">
    <location>
        <begin position="103"/>
        <end position="120"/>
    </location>
</feature>
<evidence type="ECO:0000313" key="5">
    <source>
        <dbReference type="Proteomes" id="UP001195483"/>
    </source>
</evidence>
<reference evidence="4" key="2">
    <citation type="journal article" date="2021" name="Genome Biol. Evol.">
        <title>Developing a high-quality reference genome for a parasitic bivalve with doubly uniparental inheritance (Bivalvia: Unionida).</title>
        <authorList>
            <person name="Smith C.H."/>
        </authorList>
    </citation>
    <scope>NUCLEOTIDE SEQUENCE</scope>
    <source>
        <strain evidence="4">CHS0354</strain>
        <tissue evidence="4">Mantle</tissue>
    </source>
</reference>
<dbReference type="Pfam" id="PF00014">
    <property type="entry name" value="Kunitz_BPTI"/>
    <property type="match status" value="1"/>
</dbReference>
<dbReference type="PANTHER" id="PTHR10083:SF374">
    <property type="entry name" value="BPTI_KUNITZ INHIBITOR DOMAIN-CONTAINING PROTEIN"/>
    <property type="match status" value="1"/>
</dbReference>